<dbReference type="InterPro" id="IPR025315">
    <property type="entry name" value="DUF4220"/>
</dbReference>
<keyword evidence="1" id="KW-0812">Transmembrane</keyword>
<name>A0AAD8RIH7_LOLMU</name>
<reference evidence="3" key="1">
    <citation type="submission" date="2023-07" db="EMBL/GenBank/DDBJ databases">
        <title>A chromosome-level genome assembly of Lolium multiflorum.</title>
        <authorList>
            <person name="Chen Y."/>
            <person name="Copetti D."/>
            <person name="Kolliker R."/>
            <person name="Studer B."/>
        </authorList>
    </citation>
    <scope>NUCLEOTIDE SEQUENCE</scope>
    <source>
        <strain evidence="3">02402/16</strain>
        <tissue evidence="3">Leaf</tissue>
    </source>
</reference>
<gene>
    <name evidence="3" type="ORF">QYE76_000270</name>
</gene>
<keyword evidence="1" id="KW-1133">Transmembrane helix</keyword>
<evidence type="ECO:0000259" key="2">
    <source>
        <dbReference type="Pfam" id="PF13968"/>
    </source>
</evidence>
<comment type="caution">
    <text evidence="3">The sequence shown here is derived from an EMBL/GenBank/DDBJ whole genome shotgun (WGS) entry which is preliminary data.</text>
</comment>
<proteinExistence type="predicted"/>
<dbReference type="PANTHER" id="PTHR31325">
    <property type="entry name" value="OS01G0798800 PROTEIN-RELATED"/>
    <property type="match status" value="1"/>
</dbReference>
<evidence type="ECO:0000313" key="3">
    <source>
        <dbReference type="EMBL" id="KAK1625955.1"/>
    </source>
</evidence>
<dbReference type="InterPro" id="IPR007658">
    <property type="entry name" value="DUF594"/>
</dbReference>
<keyword evidence="1" id="KW-0472">Membrane</keyword>
<dbReference type="Pfam" id="PF13968">
    <property type="entry name" value="DUF4220"/>
    <property type="match status" value="1"/>
</dbReference>
<evidence type="ECO:0000256" key="1">
    <source>
        <dbReference type="SAM" id="Phobius"/>
    </source>
</evidence>
<feature type="transmembrane region" description="Helical" evidence="1">
    <location>
        <begin position="46"/>
        <end position="66"/>
    </location>
</feature>
<evidence type="ECO:0000313" key="4">
    <source>
        <dbReference type="Proteomes" id="UP001231189"/>
    </source>
</evidence>
<keyword evidence="4" id="KW-1185">Reference proteome</keyword>
<organism evidence="3 4">
    <name type="scientific">Lolium multiflorum</name>
    <name type="common">Italian ryegrass</name>
    <name type="synonym">Lolium perenne subsp. multiflorum</name>
    <dbReference type="NCBI Taxonomy" id="4521"/>
    <lineage>
        <taxon>Eukaryota</taxon>
        <taxon>Viridiplantae</taxon>
        <taxon>Streptophyta</taxon>
        <taxon>Embryophyta</taxon>
        <taxon>Tracheophyta</taxon>
        <taxon>Spermatophyta</taxon>
        <taxon>Magnoliopsida</taxon>
        <taxon>Liliopsida</taxon>
        <taxon>Poales</taxon>
        <taxon>Poaceae</taxon>
        <taxon>BOP clade</taxon>
        <taxon>Pooideae</taxon>
        <taxon>Poodae</taxon>
        <taxon>Poeae</taxon>
        <taxon>Poeae Chloroplast Group 2 (Poeae type)</taxon>
        <taxon>Loliodinae</taxon>
        <taxon>Loliinae</taxon>
        <taxon>Lolium</taxon>
    </lineage>
</organism>
<feature type="transmembrane region" description="Helical" evidence="1">
    <location>
        <begin position="12"/>
        <end position="34"/>
    </location>
</feature>
<dbReference type="EMBL" id="JAUUTY010000005">
    <property type="protein sequence ID" value="KAK1625955.1"/>
    <property type="molecule type" value="Genomic_DNA"/>
</dbReference>
<accession>A0AAD8RIH7</accession>
<dbReference type="Proteomes" id="UP001231189">
    <property type="component" value="Unassembled WGS sequence"/>
</dbReference>
<dbReference type="AlphaFoldDB" id="A0AAD8RIH7"/>
<dbReference type="Pfam" id="PF04578">
    <property type="entry name" value="DUF594"/>
    <property type="match status" value="1"/>
</dbReference>
<protein>
    <recommendedName>
        <fullName evidence="2">DUF4220 domain-containing protein</fullName>
    </recommendedName>
</protein>
<sequence length="632" mass="71450">MMLRRLEVLVAFWKAWGIQSAVLLSFALQVTLLVMADVRRHMESRLLKAILWSAYVLADTTAVYALGHMSVASRWPEHELTAFWAPLLLVHLGGQNNITAYAIEDNQLWLRHLQVLAVQVLAACYVLYESPILHVRTLLRPATILMFVVGVLKYGERVLALMRASNGASSSLSARSYRDFLKKKLPPTWSEEASTPTRRGRGETTTEILLKAYLMLDVPKQMFEGPTLYVQIHDAYRCDKGEISQMVGMQLSMMYDLLYTKAAVVHTWYGWCFRVVSQLSTVAALLLFHASTANLLHGGCSRVDVTVTYVLLGGAVVLETMSTLRAVFSTWTCVLLQERGWRRLARVLHILPRSIRSAVRARYWSGSMGQHNLFGLCTRSSINLSSRIARRMGCEDLWDSSFYSWSISVSPDIINWVVELVSKSEGVDREDADHITNSRGRGALKRADMYADLNWTVEMDLDESILVWHIATHVYLSWYIREVKVDDTAKATGELSCYMFFLLTVRPYMLPYPASRQRYVQLGYDLIISGQDLSRLIQNKANAQTSIALLENVRNNTLSKGCQLAANLIRRGSGMISKICEVWVEMLCYTAYRCNENSHAKHLSNGGEIMTAVALLMLYMSKGIIKTRASSH</sequence>
<feature type="domain" description="DUF4220" evidence="2">
    <location>
        <begin position="52"/>
        <end position="374"/>
    </location>
</feature>